<dbReference type="SUPFAM" id="SSF51735">
    <property type="entry name" value="NAD(P)-binding Rossmann-fold domains"/>
    <property type="match status" value="1"/>
</dbReference>
<dbReference type="GO" id="GO:0030267">
    <property type="term" value="F:glyoxylate reductase (NADPH) activity"/>
    <property type="evidence" value="ECO:0007669"/>
    <property type="project" value="TreeGrafter"/>
</dbReference>
<evidence type="ECO:0000259" key="5">
    <source>
        <dbReference type="Pfam" id="PF00389"/>
    </source>
</evidence>
<dbReference type="InterPro" id="IPR029753">
    <property type="entry name" value="D-isomer_DH_CS"/>
</dbReference>
<comment type="similarity">
    <text evidence="1 4">Belongs to the D-isomer specific 2-hydroxyacid dehydrogenase family.</text>
</comment>
<evidence type="ECO:0000256" key="3">
    <source>
        <dbReference type="ARBA" id="ARBA00023027"/>
    </source>
</evidence>
<dbReference type="InterPro" id="IPR006139">
    <property type="entry name" value="D-isomer_2_OHA_DH_cat_dom"/>
</dbReference>
<dbReference type="InterPro" id="IPR006140">
    <property type="entry name" value="D-isomer_DH_NAD-bd"/>
</dbReference>
<dbReference type="EMBL" id="LCNU01000011">
    <property type="protein sequence ID" value="KKU64206.1"/>
    <property type="molecule type" value="Genomic_DNA"/>
</dbReference>
<evidence type="ECO:0000259" key="6">
    <source>
        <dbReference type="Pfam" id="PF02826"/>
    </source>
</evidence>
<dbReference type="FunFam" id="3.40.50.720:FF:000203">
    <property type="entry name" value="D-3-phosphoglycerate dehydrogenase (SerA)"/>
    <property type="match status" value="1"/>
</dbReference>
<dbReference type="GO" id="GO:0005829">
    <property type="term" value="C:cytosol"/>
    <property type="evidence" value="ECO:0007669"/>
    <property type="project" value="TreeGrafter"/>
</dbReference>
<organism evidence="7 8">
    <name type="scientific">Candidatus Amesbacteria bacterium GW2011_GWC1_47_15</name>
    <dbReference type="NCBI Taxonomy" id="1618364"/>
    <lineage>
        <taxon>Bacteria</taxon>
        <taxon>Candidatus Amesiibacteriota</taxon>
    </lineage>
</organism>
<dbReference type="Gene3D" id="3.40.50.720">
    <property type="entry name" value="NAD(P)-binding Rossmann-like Domain"/>
    <property type="match status" value="2"/>
</dbReference>
<dbReference type="SUPFAM" id="SSF52283">
    <property type="entry name" value="Formate/glycerate dehydrogenase catalytic domain-like"/>
    <property type="match status" value="1"/>
</dbReference>
<keyword evidence="2 4" id="KW-0560">Oxidoreductase</keyword>
<evidence type="ECO:0000256" key="1">
    <source>
        <dbReference type="ARBA" id="ARBA00005854"/>
    </source>
</evidence>
<gene>
    <name evidence="7" type="ORF">UX86_C0011G0014</name>
</gene>
<evidence type="ECO:0000313" key="8">
    <source>
        <dbReference type="Proteomes" id="UP000034502"/>
    </source>
</evidence>
<sequence>MAKVFVSRKIPFWDELSKPLLDAGHEVVVYPNHKPITREELETEIEKGYDGLLILLTEKIDEGLLAHDKDGRLKFISNYAVGFDNIDVPACQKRNIIVSNTPSDEVNESVAEFAWSLMLSLTRRLPEAGEFMRNAAYRGWDPDIFMGRDMKGKVLGIVGMGRIGGMTARRAEGFGMKIIYYNRKPAEGMNYEYKGNLDDLLKEADYISLHVPLTAETRHLINGKNLPLFKKTAILVNTARGPVVDEHEVGEALRAGFIAGYGADVFENEPDPHPELLLMENVLLTPHIASATVEARRKMGELAVVNLMEGLAGRIPPNAIKS</sequence>
<protein>
    <submittedName>
        <fullName evidence="7">Glyoxylate reductase</fullName>
    </submittedName>
</protein>
<dbReference type="CDD" id="cd05301">
    <property type="entry name" value="GDH"/>
    <property type="match status" value="1"/>
</dbReference>
<dbReference type="Pfam" id="PF02826">
    <property type="entry name" value="2-Hacid_dh_C"/>
    <property type="match status" value="1"/>
</dbReference>
<dbReference type="PROSITE" id="PS00671">
    <property type="entry name" value="D_2_HYDROXYACID_DH_3"/>
    <property type="match status" value="1"/>
</dbReference>
<dbReference type="GO" id="GO:0016618">
    <property type="term" value="F:hydroxypyruvate reductase [NAD(P)H] activity"/>
    <property type="evidence" value="ECO:0007669"/>
    <property type="project" value="TreeGrafter"/>
</dbReference>
<comment type="caution">
    <text evidence="7">The sequence shown here is derived from an EMBL/GenBank/DDBJ whole genome shotgun (WGS) entry which is preliminary data.</text>
</comment>
<dbReference type="PROSITE" id="PS00065">
    <property type="entry name" value="D_2_HYDROXYACID_DH_1"/>
    <property type="match status" value="1"/>
</dbReference>
<dbReference type="AlphaFoldDB" id="A0A0G1S4A8"/>
<dbReference type="Proteomes" id="UP000034502">
    <property type="component" value="Unassembled WGS sequence"/>
</dbReference>
<dbReference type="InterPro" id="IPR029752">
    <property type="entry name" value="D-isomer_DH_CS1"/>
</dbReference>
<proteinExistence type="inferred from homology"/>
<keyword evidence="3" id="KW-0520">NAD</keyword>
<reference evidence="7 8" key="1">
    <citation type="journal article" date="2015" name="Nature">
        <title>rRNA introns, odd ribosomes, and small enigmatic genomes across a large radiation of phyla.</title>
        <authorList>
            <person name="Brown C.T."/>
            <person name="Hug L.A."/>
            <person name="Thomas B.C."/>
            <person name="Sharon I."/>
            <person name="Castelle C.J."/>
            <person name="Singh A."/>
            <person name="Wilkins M.J."/>
            <person name="Williams K.H."/>
            <person name="Banfield J.F."/>
        </authorList>
    </citation>
    <scope>NUCLEOTIDE SEQUENCE [LARGE SCALE GENOMIC DNA]</scope>
</reference>
<dbReference type="InterPro" id="IPR036291">
    <property type="entry name" value="NAD(P)-bd_dom_sf"/>
</dbReference>
<accession>A0A0G1S4A8</accession>
<evidence type="ECO:0000256" key="4">
    <source>
        <dbReference type="RuleBase" id="RU003719"/>
    </source>
</evidence>
<name>A0A0G1S4A8_9BACT</name>
<evidence type="ECO:0000256" key="2">
    <source>
        <dbReference type="ARBA" id="ARBA00023002"/>
    </source>
</evidence>
<evidence type="ECO:0000313" key="7">
    <source>
        <dbReference type="EMBL" id="KKU64206.1"/>
    </source>
</evidence>
<dbReference type="GO" id="GO:0051287">
    <property type="term" value="F:NAD binding"/>
    <property type="evidence" value="ECO:0007669"/>
    <property type="project" value="InterPro"/>
</dbReference>
<dbReference type="STRING" id="1618364.UX86_C0011G0014"/>
<feature type="domain" description="D-isomer specific 2-hydroxyacid dehydrogenase NAD-binding" evidence="6">
    <location>
        <begin position="116"/>
        <end position="289"/>
    </location>
</feature>
<dbReference type="InterPro" id="IPR050223">
    <property type="entry name" value="D-isomer_2-hydroxyacid_DH"/>
</dbReference>
<dbReference type="Pfam" id="PF00389">
    <property type="entry name" value="2-Hacid_dh"/>
    <property type="match status" value="1"/>
</dbReference>
<dbReference type="PATRIC" id="fig|1618364.3.peg.400"/>
<dbReference type="PANTHER" id="PTHR10996:SF257">
    <property type="entry name" value="GLYOXYLATE REDUCTASE 1"/>
    <property type="match status" value="1"/>
</dbReference>
<dbReference type="PANTHER" id="PTHR10996">
    <property type="entry name" value="2-HYDROXYACID DEHYDROGENASE-RELATED"/>
    <property type="match status" value="1"/>
</dbReference>
<feature type="domain" description="D-isomer specific 2-hydroxyacid dehydrogenase catalytic" evidence="5">
    <location>
        <begin position="16"/>
        <end position="320"/>
    </location>
</feature>